<dbReference type="AlphaFoldDB" id="A0AA94S9S1"/>
<dbReference type="PANTHER" id="PTHR43236:SF2">
    <property type="entry name" value="BLL0069 PROTEIN"/>
    <property type="match status" value="1"/>
</dbReference>
<dbReference type="Gene3D" id="1.10.10.2910">
    <property type="match status" value="1"/>
</dbReference>
<dbReference type="PANTHER" id="PTHR43236">
    <property type="entry name" value="ANTITOXIN HIGA1"/>
    <property type="match status" value="1"/>
</dbReference>
<gene>
    <name evidence="2" type="ORF">NCTC13773_00324</name>
</gene>
<name>A0AA94S9S1_9STRE</name>
<dbReference type="EMBL" id="LS483409">
    <property type="protein sequence ID" value="SQG78558.1"/>
    <property type="molecule type" value="Genomic_DNA"/>
</dbReference>
<proteinExistence type="predicted"/>
<evidence type="ECO:0000313" key="2">
    <source>
        <dbReference type="EMBL" id="SQG78558.1"/>
    </source>
</evidence>
<dbReference type="InterPro" id="IPR052345">
    <property type="entry name" value="Rad_response_metalloprotease"/>
</dbReference>
<evidence type="ECO:0000259" key="1">
    <source>
        <dbReference type="Pfam" id="PF06114"/>
    </source>
</evidence>
<dbReference type="RefSeq" id="WP_174564796.1">
    <property type="nucleotide sequence ID" value="NZ_LS483409.1"/>
</dbReference>
<dbReference type="Proteomes" id="UP000249013">
    <property type="component" value="Chromosome 1"/>
</dbReference>
<accession>A0AA94S9S1</accession>
<organism evidence="2 3">
    <name type="scientific">Streptococcus gallolyticus</name>
    <dbReference type="NCBI Taxonomy" id="315405"/>
    <lineage>
        <taxon>Bacteria</taxon>
        <taxon>Bacillati</taxon>
        <taxon>Bacillota</taxon>
        <taxon>Bacilli</taxon>
        <taxon>Lactobacillales</taxon>
        <taxon>Streptococcaceae</taxon>
        <taxon>Streptococcus</taxon>
    </lineage>
</organism>
<protein>
    <submittedName>
        <fullName evidence="2">ICESt1 ORFQ</fullName>
    </submittedName>
</protein>
<dbReference type="Pfam" id="PF06114">
    <property type="entry name" value="Peptidase_M78"/>
    <property type="match status" value="1"/>
</dbReference>
<reference evidence="2 3" key="1">
    <citation type="submission" date="2018-06" db="EMBL/GenBank/DDBJ databases">
        <authorList>
            <consortium name="Pathogen Informatics"/>
            <person name="Doyle S."/>
        </authorList>
    </citation>
    <scope>NUCLEOTIDE SEQUENCE [LARGE SCALE GENOMIC DNA]</scope>
    <source>
        <strain evidence="2 3">NCTC13773</strain>
    </source>
</reference>
<sequence length="283" mass="33749">MQRIYFNVWNRVKQTLYPFMKLNKVHPLYYTFQDYFNYEVNKKKILVIPHHIRIDIAGFNINDDVLTISYQDSDSINRQNFTKCHELGHILLNHSGRVFTDFHDDSLQEREANFYSAFLLMSDIVLLTKIFYQNKTFQEIEEELQVSGQALKTRLTDFLNFELELNRISANQIVEDFITRKNLHILGYFDQVKDYIISDYNEFEPSTLEKFNHLMNQVNFISDIDLPELADTQFISLVKQCYPKFKIWGLYDKGQSISYAWNPKQLTEVEAKRHAKLLLITRK</sequence>
<feature type="domain" description="IrrE N-terminal-like" evidence="1">
    <location>
        <begin position="65"/>
        <end position="156"/>
    </location>
</feature>
<evidence type="ECO:0000313" key="3">
    <source>
        <dbReference type="Proteomes" id="UP000249013"/>
    </source>
</evidence>
<dbReference type="InterPro" id="IPR010359">
    <property type="entry name" value="IrrE_HExxH"/>
</dbReference>